<evidence type="ECO:0000256" key="1">
    <source>
        <dbReference type="ARBA" id="ARBA00004429"/>
    </source>
</evidence>
<evidence type="ECO:0000256" key="3">
    <source>
        <dbReference type="ARBA" id="ARBA00022475"/>
    </source>
</evidence>
<protein>
    <submittedName>
        <fullName evidence="10">Pilus assembly protein PilC</fullName>
    </submittedName>
</protein>
<proteinExistence type="inferred from homology"/>
<feature type="transmembrane region" description="Helical" evidence="8">
    <location>
        <begin position="372"/>
        <end position="393"/>
    </location>
</feature>
<reference evidence="11" key="1">
    <citation type="submission" date="2017-09" db="EMBL/GenBank/DDBJ databases">
        <title>Depth-based differentiation of microbial function through sediment-hosted aquifers and enrichment of novel symbionts in the deep terrestrial subsurface.</title>
        <authorList>
            <person name="Probst A.J."/>
            <person name="Ladd B."/>
            <person name="Jarett J.K."/>
            <person name="Geller-Mcgrath D.E."/>
            <person name="Sieber C.M.K."/>
            <person name="Emerson J.B."/>
            <person name="Anantharaman K."/>
            <person name="Thomas B.C."/>
            <person name="Malmstrom R."/>
            <person name="Stieglmeier M."/>
            <person name="Klingl A."/>
            <person name="Woyke T."/>
            <person name="Ryan C.M."/>
            <person name="Banfield J.F."/>
        </authorList>
    </citation>
    <scope>NUCLEOTIDE SEQUENCE [LARGE SCALE GENOMIC DNA]</scope>
</reference>
<dbReference type="PRINTS" id="PR00812">
    <property type="entry name" value="BCTERIALGSPF"/>
</dbReference>
<evidence type="ECO:0000259" key="9">
    <source>
        <dbReference type="Pfam" id="PF00482"/>
    </source>
</evidence>
<dbReference type="InterPro" id="IPR018076">
    <property type="entry name" value="T2SS_GspF_dom"/>
</dbReference>
<keyword evidence="5 8" id="KW-0812">Transmembrane</keyword>
<keyword evidence="3" id="KW-1003">Cell membrane</keyword>
<evidence type="ECO:0000256" key="8">
    <source>
        <dbReference type="SAM" id="Phobius"/>
    </source>
</evidence>
<sequence>MPLFTYKAKDLDGNIVKGMIDGANEQLAVGTLKDQGLTVIDINEKKQMAFGGAVLNRVKPRDLVVFSRQFSVMISASIPVVQALKVLIGQTENITLKMIVSEIADEVNGGSKLSDALGERKKIFSEFYVSVVRAGESSGKLDEVLNYLADEMEKDYDMMHKIKGAMIYPIFVLAGLGAVGTIMMVWVVPKLTAVISETGGELPFATRVLMAVSGILANYWWMLLLVIIGLIAGVKYYGRTPVGRRQIDFIKIKVPIFGPLFQKIALVRFTRSLNTLIAGGVAIASSLQIAADVVGNQIYKDLILKTKEAVEGGSSISSVFLTSKEVPSMVSQMLSVGEKTGKIDIILERITDFYSREIANMVANLVTLMEPLIMVLMGLGVGAMVAAIIMPMYNMANQF</sequence>
<evidence type="ECO:0000313" key="11">
    <source>
        <dbReference type="Proteomes" id="UP000228626"/>
    </source>
</evidence>
<evidence type="ECO:0000256" key="5">
    <source>
        <dbReference type="ARBA" id="ARBA00022692"/>
    </source>
</evidence>
<comment type="similarity">
    <text evidence="2">Belongs to the GSP F family.</text>
</comment>
<name>A0A2H0V1C6_9BACT</name>
<dbReference type="PANTHER" id="PTHR30012">
    <property type="entry name" value="GENERAL SECRETION PATHWAY PROTEIN"/>
    <property type="match status" value="1"/>
</dbReference>
<comment type="caution">
    <text evidence="10">The sequence shown here is derived from an EMBL/GenBank/DDBJ whole genome shotgun (WGS) entry which is preliminary data.</text>
</comment>
<dbReference type="FunFam" id="1.20.81.30:FF:000001">
    <property type="entry name" value="Type II secretion system protein F"/>
    <property type="match status" value="1"/>
</dbReference>
<feature type="transmembrane region" description="Helical" evidence="8">
    <location>
        <begin position="208"/>
        <end position="237"/>
    </location>
</feature>
<feature type="domain" description="Type II secretion system protein GspF" evidence="9">
    <location>
        <begin position="66"/>
        <end position="189"/>
    </location>
</feature>
<evidence type="ECO:0000256" key="7">
    <source>
        <dbReference type="ARBA" id="ARBA00023136"/>
    </source>
</evidence>
<dbReference type="Pfam" id="PF00482">
    <property type="entry name" value="T2SSF"/>
    <property type="match status" value="2"/>
</dbReference>
<comment type="subcellular location">
    <subcellularLocation>
        <location evidence="1">Cell inner membrane</location>
        <topology evidence="1">Multi-pass membrane protein</topology>
    </subcellularLocation>
</comment>
<dbReference type="AlphaFoldDB" id="A0A2H0V1C6"/>
<dbReference type="Gene3D" id="1.20.81.30">
    <property type="entry name" value="Type II secretion system (T2SS), domain F"/>
    <property type="match status" value="2"/>
</dbReference>
<dbReference type="EMBL" id="PFAR01000047">
    <property type="protein sequence ID" value="PIR92855.1"/>
    <property type="molecule type" value="Genomic_DNA"/>
</dbReference>
<feature type="transmembrane region" description="Helical" evidence="8">
    <location>
        <begin position="166"/>
        <end position="188"/>
    </location>
</feature>
<feature type="domain" description="Type II secretion system protein GspF" evidence="9">
    <location>
        <begin position="269"/>
        <end position="391"/>
    </location>
</feature>
<keyword evidence="6 8" id="KW-1133">Transmembrane helix</keyword>
<gene>
    <name evidence="10" type="ORF">COT99_03975</name>
</gene>
<keyword evidence="7 8" id="KW-0472">Membrane</keyword>
<dbReference type="GO" id="GO:0015628">
    <property type="term" value="P:protein secretion by the type II secretion system"/>
    <property type="evidence" value="ECO:0007669"/>
    <property type="project" value="TreeGrafter"/>
</dbReference>
<dbReference type="PANTHER" id="PTHR30012:SF0">
    <property type="entry name" value="TYPE II SECRETION SYSTEM PROTEIN F-RELATED"/>
    <property type="match status" value="1"/>
</dbReference>
<accession>A0A2H0V1C6</accession>
<dbReference type="GO" id="GO:0005886">
    <property type="term" value="C:plasma membrane"/>
    <property type="evidence" value="ECO:0007669"/>
    <property type="project" value="UniProtKB-SubCell"/>
</dbReference>
<dbReference type="Proteomes" id="UP000228626">
    <property type="component" value="Unassembled WGS sequence"/>
</dbReference>
<evidence type="ECO:0000256" key="6">
    <source>
        <dbReference type="ARBA" id="ARBA00022989"/>
    </source>
</evidence>
<dbReference type="InterPro" id="IPR042094">
    <property type="entry name" value="T2SS_GspF_sf"/>
</dbReference>
<evidence type="ECO:0000256" key="4">
    <source>
        <dbReference type="ARBA" id="ARBA00022519"/>
    </source>
</evidence>
<organism evidence="10 11">
    <name type="scientific">Candidatus Falkowbacteria bacterium CG10_big_fil_rev_8_21_14_0_10_43_10</name>
    <dbReference type="NCBI Taxonomy" id="1974567"/>
    <lineage>
        <taxon>Bacteria</taxon>
        <taxon>Candidatus Falkowiibacteriota</taxon>
    </lineage>
</organism>
<dbReference type="InterPro" id="IPR003004">
    <property type="entry name" value="GspF/PilC"/>
</dbReference>
<keyword evidence="4" id="KW-0997">Cell inner membrane</keyword>
<evidence type="ECO:0000313" key="10">
    <source>
        <dbReference type="EMBL" id="PIR92855.1"/>
    </source>
</evidence>
<evidence type="ECO:0000256" key="2">
    <source>
        <dbReference type="ARBA" id="ARBA00005745"/>
    </source>
</evidence>